<feature type="region of interest" description="Disordered" evidence="9">
    <location>
        <begin position="467"/>
        <end position="490"/>
    </location>
</feature>
<dbReference type="EMBL" id="JAPDFR010000002">
    <property type="protein sequence ID" value="KAK0390170.1"/>
    <property type="molecule type" value="Genomic_DNA"/>
</dbReference>
<dbReference type="PANTHER" id="PTHR28246">
    <property type="entry name" value="G1-SPECIFIC TRANSCRIPTIONAL REPRESSOR WHI5-RELATED"/>
    <property type="match status" value="1"/>
</dbReference>
<keyword evidence="8" id="KW-0539">Nucleus</keyword>
<dbReference type="PANTHER" id="PTHR28246:SF1">
    <property type="entry name" value="G1-SPECIFIC TRANSCRIPTIONAL REPRESSOR WHI5-RELATED"/>
    <property type="match status" value="1"/>
</dbReference>
<dbReference type="AlphaFoldDB" id="A0AA39LAQ0"/>
<evidence type="ECO:0000256" key="9">
    <source>
        <dbReference type="SAM" id="MobiDB-lite"/>
    </source>
</evidence>
<feature type="compositionally biased region" description="Polar residues" evidence="9">
    <location>
        <begin position="87"/>
        <end position="109"/>
    </location>
</feature>
<dbReference type="InterPro" id="IPR013734">
    <property type="entry name" value="TF_Nrm1/Whi5"/>
</dbReference>
<accession>A0AA39LAQ0</accession>
<keyword evidence="11" id="KW-1185">Reference proteome</keyword>
<evidence type="ECO:0000313" key="10">
    <source>
        <dbReference type="EMBL" id="KAK0390170.1"/>
    </source>
</evidence>
<protein>
    <submittedName>
        <fullName evidence="10">Uncharacterized protein</fullName>
    </submittedName>
</protein>
<organism evidence="10 11">
    <name type="scientific">Sarocladium strictum</name>
    <name type="common">Black bundle disease fungus</name>
    <name type="synonym">Acremonium strictum</name>
    <dbReference type="NCBI Taxonomy" id="5046"/>
    <lineage>
        <taxon>Eukaryota</taxon>
        <taxon>Fungi</taxon>
        <taxon>Dikarya</taxon>
        <taxon>Ascomycota</taxon>
        <taxon>Pezizomycotina</taxon>
        <taxon>Sordariomycetes</taxon>
        <taxon>Hypocreomycetidae</taxon>
        <taxon>Hypocreales</taxon>
        <taxon>Sarocladiaceae</taxon>
        <taxon>Sarocladium</taxon>
    </lineage>
</organism>
<feature type="compositionally biased region" description="Basic and acidic residues" evidence="9">
    <location>
        <begin position="65"/>
        <end position="78"/>
    </location>
</feature>
<evidence type="ECO:0000256" key="5">
    <source>
        <dbReference type="ARBA" id="ARBA00022491"/>
    </source>
</evidence>
<feature type="compositionally biased region" description="Polar residues" evidence="9">
    <location>
        <begin position="291"/>
        <end position="303"/>
    </location>
</feature>
<feature type="compositionally biased region" description="Low complexity" evidence="9">
    <location>
        <begin position="349"/>
        <end position="367"/>
    </location>
</feature>
<dbReference type="GO" id="GO:0000082">
    <property type="term" value="P:G1/S transition of mitotic cell cycle"/>
    <property type="evidence" value="ECO:0007669"/>
    <property type="project" value="InterPro"/>
</dbReference>
<dbReference type="GO" id="GO:0033309">
    <property type="term" value="C:SBF transcription complex"/>
    <property type="evidence" value="ECO:0007669"/>
    <property type="project" value="TreeGrafter"/>
</dbReference>
<feature type="region of interest" description="Disordered" evidence="9">
    <location>
        <begin position="31"/>
        <end position="155"/>
    </location>
</feature>
<comment type="caution">
    <text evidence="10">The sequence shown here is derived from an EMBL/GenBank/DDBJ whole genome shotgun (WGS) entry which is preliminary data.</text>
</comment>
<gene>
    <name evidence="10" type="ORF">NLU13_3742</name>
</gene>
<comment type="subcellular location">
    <subcellularLocation>
        <location evidence="2">Cytoplasm</location>
    </subcellularLocation>
    <subcellularLocation>
        <location evidence="1">Nucleus</location>
    </subcellularLocation>
</comment>
<feature type="compositionally biased region" description="Polar residues" evidence="9">
    <location>
        <begin position="202"/>
        <end position="218"/>
    </location>
</feature>
<evidence type="ECO:0000256" key="8">
    <source>
        <dbReference type="ARBA" id="ARBA00023242"/>
    </source>
</evidence>
<name>A0AA39LAQ0_SARSR</name>
<feature type="compositionally biased region" description="Polar residues" evidence="9">
    <location>
        <begin position="397"/>
        <end position="420"/>
    </location>
</feature>
<feature type="compositionally biased region" description="Polar residues" evidence="9">
    <location>
        <begin position="444"/>
        <end position="453"/>
    </location>
</feature>
<evidence type="ECO:0000256" key="2">
    <source>
        <dbReference type="ARBA" id="ARBA00004496"/>
    </source>
</evidence>
<keyword evidence="4" id="KW-0963">Cytoplasm</keyword>
<feature type="region of interest" description="Disordered" evidence="9">
    <location>
        <begin position="342"/>
        <end position="455"/>
    </location>
</feature>
<sequence>MIPGCPGPASAGASIPEVHAVSHSDKLLHAARPGLNGVGMKITDSQDSTMSNSTDQVHKSPVSADEARHPDTETDRRPTPPSRTPSNQLEQLSTVASDQDRISNSSATTFEGLGVYNGGNAGGASKRTADGEVKQARGSMSPVKGHSRNTSTMSAVSTVSMASTTASTIGDLSSDLKTRLSYAMLKVQNGWQSNSLDEVESMASQAASPTSSNSTINRFSDIASPRIPLPSGAVQYGGDEVRHRPQSLSPPAQVVSKPGLAPPASIRPSAGTHPNKRRHSNARPPPKLHTTGHNASPNLPSQASPLVTAHLRPQDRAMYSPHQNVREQDAIETLLFMSSPGNSANMKHSFSPTGSPGPSLPASGSAAQRHALPSGPRKAQPSQRPSQSDKKIGFMNSPLTSQSQSPIDVDSSHASLNHPGNVSRRRVNGASSHLRGALSLPSGLGTNSSSSPRRTIDDAYVENMLERAAAESSDEEEIQLPPRRPAETFA</sequence>
<dbReference type="Proteomes" id="UP001175261">
    <property type="component" value="Unassembled WGS sequence"/>
</dbReference>
<dbReference type="GO" id="GO:0005737">
    <property type="term" value="C:cytoplasm"/>
    <property type="evidence" value="ECO:0007669"/>
    <property type="project" value="UniProtKB-SubCell"/>
</dbReference>
<dbReference type="InterPro" id="IPR039198">
    <property type="entry name" value="Srl3/Whi5"/>
</dbReference>
<dbReference type="GO" id="GO:0003712">
    <property type="term" value="F:transcription coregulator activity"/>
    <property type="evidence" value="ECO:0007669"/>
    <property type="project" value="TreeGrafter"/>
</dbReference>
<keyword evidence="7" id="KW-0804">Transcription</keyword>
<keyword evidence="6" id="KW-0805">Transcription regulation</keyword>
<feature type="region of interest" description="Disordered" evidence="9">
    <location>
        <begin position="202"/>
        <end position="303"/>
    </location>
</feature>
<evidence type="ECO:0000256" key="1">
    <source>
        <dbReference type="ARBA" id="ARBA00004123"/>
    </source>
</evidence>
<evidence type="ECO:0000256" key="3">
    <source>
        <dbReference type="ARBA" id="ARBA00006922"/>
    </source>
</evidence>
<evidence type="ECO:0000256" key="4">
    <source>
        <dbReference type="ARBA" id="ARBA00022490"/>
    </source>
</evidence>
<keyword evidence="5" id="KW-0678">Repressor</keyword>
<evidence type="ECO:0000256" key="6">
    <source>
        <dbReference type="ARBA" id="ARBA00023015"/>
    </source>
</evidence>
<evidence type="ECO:0000313" key="11">
    <source>
        <dbReference type="Proteomes" id="UP001175261"/>
    </source>
</evidence>
<comment type="similarity">
    <text evidence="3">Belongs to the WHI5/NRM1 family.</text>
</comment>
<dbReference type="Pfam" id="PF08528">
    <property type="entry name" value="Whi5"/>
    <property type="match status" value="1"/>
</dbReference>
<reference evidence="10" key="1">
    <citation type="submission" date="2022-10" db="EMBL/GenBank/DDBJ databases">
        <title>Determination and structural analysis of whole genome sequence of Sarocladium strictum F4-1.</title>
        <authorList>
            <person name="Hu L."/>
            <person name="Jiang Y."/>
        </authorList>
    </citation>
    <scope>NUCLEOTIDE SEQUENCE</scope>
    <source>
        <strain evidence="10">F4-1</strain>
    </source>
</reference>
<evidence type="ECO:0000256" key="7">
    <source>
        <dbReference type="ARBA" id="ARBA00023163"/>
    </source>
</evidence>
<proteinExistence type="inferred from homology"/>
<feature type="compositionally biased region" description="Polar residues" evidence="9">
    <location>
        <begin position="43"/>
        <end position="55"/>
    </location>
</feature>